<keyword evidence="3 8" id="KW-0472">Membrane</keyword>
<keyword evidence="5 8" id="KW-0811">Translocation</keyword>
<comment type="function">
    <text evidence="8">Mitochondrial intermembrane chaperone that participates in the import and insertion of some multi-pass transmembrane proteins into the mitochondrial inner membrane. Also required for the transfer of beta-barrel precursors from the TOM complex to the sorting and assembly machinery (SAM complex) of the outer membrane. Acts as a chaperone-like protein that protects the hydrophobic precursors from aggregation and guide them through the mitochondrial intermembrane space.</text>
</comment>
<evidence type="ECO:0000256" key="3">
    <source>
        <dbReference type="ARBA" id="ARBA00022792"/>
    </source>
</evidence>
<comment type="domain">
    <text evidence="8">The twin CX3C motif contains 4 conserved Cys residues that form 2 disulfide bonds in the mitochondrial intermembrane space.</text>
</comment>
<keyword evidence="8" id="KW-0813">Transport</keyword>
<keyword evidence="4 8" id="KW-0653">Protein transport</keyword>
<dbReference type="InParanoid" id="A0A1J7K143"/>
<dbReference type="Gene3D" id="1.10.287.810">
    <property type="entry name" value="Mitochondrial import inner membrane translocase subunit tim13 like domains"/>
    <property type="match status" value="1"/>
</dbReference>
<evidence type="ECO:0000256" key="2">
    <source>
        <dbReference type="ARBA" id="ARBA00006720"/>
    </source>
</evidence>
<evidence type="ECO:0000256" key="6">
    <source>
        <dbReference type="ARBA" id="ARBA00023157"/>
    </source>
</evidence>
<dbReference type="FunCoup" id="A0A1J7K143">
    <property type="interactions" value="503"/>
</dbReference>
<evidence type="ECO:0000256" key="8">
    <source>
        <dbReference type="RuleBase" id="RU367043"/>
    </source>
</evidence>
<dbReference type="Proteomes" id="UP000182658">
    <property type="component" value="Unassembled WGS sequence"/>
</dbReference>
<reference evidence="10 11" key="1">
    <citation type="submission" date="2016-10" db="EMBL/GenBank/DDBJ databases">
        <title>Draft genome sequence of Coniochaeta ligniaria NRRL30616, a lignocellulolytic fungus for bioabatement of inhibitors in plant biomass hydrolysates.</title>
        <authorList>
            <consortium name="DOE Joint Genome Institute"/>
            <person name="Jimenez D.J."/>
            <person name="Hector R.E."/>
            <person name="Riley R."/>
            <person name="Sun H."/>
            <person name="Grigoriev I.V."/>
            <person name="Van Elsas J.D."/>
            <person name="Nichols N.N."/>
        </authorList>
    </citation>
    <scope>NUCLEOTIDE SEQUENCE [LARGE SCALE GENOMIC DNA]</scope>
    <source>
        <strain evidence="10 11">NRRL 30616</strain>
    </source>
</reference>
<dbReference type="GO" id="GO:0015031">
    <property type="term" value="P:protein transport"/>
    <property type="evidence" value="ECO:0007669"/>
    <property type="project" value="UniProtKB-KW"/>
</dbReference>
<keyword evidence="8" id="KW-0496">Mitochondrion</keyword>
<comment type="subunit">
    <text evidence="8">Heterohexamer.</text>
</comment>
<accession>A0A1J7K143</accession>
<dbReference type="OrthoDB" id="344165at2759"/>
<proteinExistence type="inferred from homology"/>
<dbReference type="EMBL" id="KV875094">
    <property type="protein sequence ID" value="OIW33842.1"/>
    <property type="molecule type" value="Genomic_DNA"/>
</dbReference>
<keyword evidence="6 8" id="KW-1015">Disulfide bond</keyword>
<evidence type="ECO:0000313" key="10">
    <source>
        <dbReference type="EMBL" id="OIW33842.1"/>
    </source>
</evidence>
<organism evidence="10 11">
    <name type="scientific">Coniochaeta ligniaria NRRL 30616</name>
    <dbReference type="NCBI Taxonomy" id="1408157"/>
    <lineage>
        <taxon>Eukaryota</taxon>
        <taxon>Fungi</taxon>
        <taxon>Dikarya</taxon>
        <taxon>Ascomycota</taxon>
        <taxon>Pezizomycotina</taxon>
        <taxon>Sordariomycetes</taxon>
        <taxon>Sordariomycetidae</taxon>
        <taxon>Coniochaetales</taxon>
        <taxon>Coniochaetaceae</taxon>
        <taxon>Coniochaeta</taxon>
    </lineage>
</organism>
<evidence type="ECO:0000259" key="9">
    <source>
        <dbReference type="Pfam" id="PF02953"/>
    </source>
</evidence>
<keyword evidence="11" id="KW-1185">Reference proteome</keyword>
<gene>
    <name evidence="10" type="ORF">CONLIGDRAFT_652272</name>
</gene>
<dbReference type="AlphaFoldDB" id="A0A1J7K143"/>
<protein>
    <recommendedName>
        <fullName evidence="8">Mitochondrial import inner membrane translocase subunit</fullName>
    </recommendedName>
</protein>
<dbReference type="Pfam" id="PF02953">
    <property type="entry name" value="zf-Tim10_DDP"/>
    <property type="match status" value="1"/>
</dbReference>
<keyword evidence="7 8" id="KW-0143">Chaperone</keyword>
<dbReference type="InterPro" id="IPR004217">
    <property type="entry name" value="Tim10-like"/>
</dbReference>
<evidence type="ECO:0000256" key="7">
    <source>
        <dbReference type="ARBA" id="ARBA00023186"/>
    </source>
</evidence>
<evidence type="ECO:0000256" key="4">
    <source>
        <dbReference type="ARBA" id="ARBA00022927"/>
    </source>
</evidence>
<feature type="domain" description="Tim10-like" evidence="9">
    <location>
        <begin position="23"/>
        <end position="85"/>
    </location>
</feature>
<name>A0A1J7K143_9PEZI</name>
<evidence type="ECO:0000313" key="11">
    <source>
        <dbReference type="Proteomes" id="UP000182658"/>
    </source>
</evidence>
<sequence>MDPSVSNLDLEQLSDKDKAELRQFVSNENQRTRVREQTHVLTDICWKKCVTSSVKNGALEKGEQTCLANCVDRFLDVNFMTLKHLGSMRQG</sequence>
<dbReference type="InterPro" id="IPR035427">
    <property type="entry name" value="Tim10-like_dom_sf"/>
</dbReference>
<dbReference type="GO" id="GO:0005743">
    <property type="term" value="C:mitochondrial inner membrane"/>
    <property type="evidence" value="ECO:0007669"/>
    <property type="project" value="UniProtKB-SubCell"/>
</dbReference>
<evidence type="ECO:0000256" key="5">
    <source>
        <dbReference type="ARBA" id="ARBA00023010"/>
    </source>
</evidence>
<comment type="subcellular location">
    <subcellularLocation>
        <location evidence="1 8">Mitochondrion inner membrane</location>
        <topology evidence="1 8">Peripheral membrane protein</topology>
        <orientation evidence="1 8">Intermembrane side</orientation>
    </subcellularLocation>
</comment>
<comment type="similarity">
    <text evidence="2 8">Belongs to the small Tim family.</text>
</comment>
<keyword evidence="3 8" id="KW-0999">Mitochondrion inner membrane</keyword>
<evidence type="ECO:0000256" key="1">
    <source>
        <dbReference type="ARBA" id="ARBA00004137"/>
    </source>
</evidence>
<dbReference type="STRING" id="1408157.A0A1J7K143"/>
<dbReference type="SUPFAM" id="SSF144122">
    <property type="entry name" value="Tim10-like"/>
    <property type="match status" value="1"/>
</dbReference>